<sequence>MDGKNDNFFLIRHGETYANRLNYIQGTLNDELTSLTKRGMLEAANYQKIFDNNQIDYVYTSPLKRAVKTSEIICATTNIKLRVDERLAEISYGKWNGADISKLKQQYSMYFDVETNDVRPHSILINQGETFEHARTRIWSFLLDVSHRYPQKSILIITHGWIIKNIISLCLENIDGTAFKNPNNLSISKIQLNPALKQQRICYYNRPFIGTMVL</sequence>
<feature type="active site" description="Tele-phosphohistidine intermediate" evidence="2">
    <location>
        <position position="13"/>
    </location>
</feature>
<dbReference type="GO" id="GO:0004331">
    <property type="term" value="F:fructose-2,6-bisphosphate 2-phosphatase activity"/>
    <property type="evidence" value="ECO:0007669"/>
    <property type="project" value="TreeGrafter"/>
</dbReference>
<keyword evidence="1 4" id="KW-0378">Hydrolase</keyword>
<evidence type="ECO:0000256" key="2">
    <source>
        <dbReference type="PIRSR" id="PIRSR613078-1"/>
    </source>
</evidence>
<proteinExistence type="predicted"/>
<dbReference type="InterPro" id="IPR051695">
    <property type="entry name" value="Phosphoglycerate_Mutase"/>
</dbReference>
<evidence type="ECO:0000313" key="4">
    <source>
        <dbReference type="EMBL" id="CUR39225.1"/>
    </source>
</evidence>
<evidence type="ECO:0000256" key="3">
    <source>
        <dbReference type="PIRSR" id="PIRSR613078-2"/>
    </source>
</evidence>
<evidence type="ECO:0000256" key="1">
    <source>
        <dbReference type="ARBA" id="ARBA00022801"/>
    </source>
</evidence>
<gene>
    <name evidence="5" type="ORF">LRLP16767_LR202_01790</name>
    <name evidence="4" type="ORF">LRLP16767_LR3C6_01191</name>
</gene>
<dbReference type="InterPro" id="IPR013078">
    <property type="entry name" value="His_Pase_superF_clade-1"/>
</dbReference>
<dbReference type="RefSeq" id="WP_102816756.1">
    <property type="nucleotide sequence ID" value="NZ_LN887650.1"/>
</dbReference>
<accession>A0A0U5F3W0</accession>
<dbReference type="EMBL" id="LN887650">
    <property type="protein sequence ID" value="CUR41958.1"/>
    <property type="molecule type" value="Genomic_DNA"/>
</dbReference>
<dbReference type="PANTHER" id="PTHR46517:SF1">
    <property type="entry name" value="FRUCTOSE-2,6-BISPHOSPHATASE TIGAR"/>
    <property type="match status" value="1"/>
</dbReference>
<feature type="active site" description="Proton donor/acceptor" evidence="2">
    <location>
        <position position="89"/>
    </location>
</feature>
<dbReference type="GO" id="GO:0043755">
    <property type="term" value="F:alpha-ribazole phosphatase activity"/>
    <property type="evidence" value="ECO:0007669"/>
    <property type="project" value="UniProtKB-EC"/>
</dbReference>
<reference evidence="6" key="1">
    <citation type="submission" date="2015-10" db="EMBL/GenBank/DDBJ databases">
        <authorList>
            <person name="Crossman L.C."/>
        </authorList>
    </citation>
    <scope>NUCLEOTIDE SEQUENCE [LARGE SCALE GENOMIC DNA]</scope>
    <source>
        <strain evidence="6">20-2</strain>
    </source>
</reference>
<evidence type="ECO:0000313" key="5">
    <source>
        <dbReference type="EMBL" id="CUR41958.1"/>
    </source>
</evidence>
<dbReference type="SUPFAM" id="SSF53254">
    <property type="entry name" value="Phosphoglycerate mutase-like"/>
    <property type="match status" value="1"/>
</dbReference>
<dbReference type="AlphaFoldDB" id="A0A0U5F3W0"/>
<feature type="binding site" evidence="3">
    <location>
        <begin position="12"/>
        <end position="19"/>
    </location>
    <ligand>
        <name>substrate</name>
    </ligand>
</feature>
<dbReference type="InterPro" id="IPR029033">
    <property type="entry name" value="His_PPase_superfam"/>
</dbReference>
<dbReference type="GO" id="GO:0045820">
    <property type="term" value="P:negative regulation of glycolytic process"/>
    <property type="evidence" value="ECO:0007669"/>
    <property type="project" value="TreeGrafter"/>
</dbReference>
<dbReference type="PANTHER" id="PTHR46517">
    <property type="entry name" value="FRUCTOSE-2,6-BISPHOSPHATASE TIGAR"/>
    <property type="match status" value="1"/>
</dbReference>
<dbReference type="GO" id="GO:0005829">
    <property type="term" value="C:cytosol"/>
    <property type="evidence" value="ECO:0007669"/>
    <property type="project" value="TreeGrafter"/>
</dbReference>
<feature type="binding site" evidence="3">
    <location>
        <position position="65"/>
    </location>
    <ligand>
        <name>substrate</name>
    </ligand>
</feature>
<name>A0A0U5F3W0_LIMRT</name>
<organism evidence="4">
    <name type="scientific">Limosilactobacillus reuteri</name>
    <name type="common">Lactobacillus reuteri</name>
    <dbReference type="NCBI Taxonomy" id="1598"/>
    <lineage>
        <taxon>Bacteria</taxon>
        <taxon>Bacillati</taxon>
        <taxon>Bacillota</taxon>
        <taxon>Bacilli</taxon>
        <taxon>Lactobacillales</taxon>
        <taxon>Lactobacillaceae</taxon>
        <taxon>Limosilactobacillus</taxon>
    </lineage>
</organism>
<reference evidence="4" key="2">
    <citation type="submission" date="2015-10" db="EMBL/GenBank/DDBJ databases">
        <authorList>
            <person name="Gilbert D.G."/>
        </authorList>
    </citation>
    <scope>NUCLEOTIDE SEQUENCE</scope>
    <source>
        <strain evidence="5">20-2</strain>
        <strain evidence="4">3c6</strain>
    </source>
</reference>
<protein>
    <submittedName>
        <fullName evidence="4">Alpha-ribazole-5'-phosphate phosphatase</fullName>
        <ecNumber evidence="4">3.1.3.73</ecNumber>
    </submittedName>
</protein>
<evidence type="ECO:0000313" key="6">
    <source>
        <dbReference type="Proteomes" id="UP000235484"/>
    </source>
</evidence>
<dbReference type="EC" id="3.1.3.73" evidence="4"/>
<dbReference type="EMBL" id="LN887421">
    <property type="protein sequence ID" value="CUR39225.1"/>
    <property type="molecule type" value="Genomic_DNA"/>
</dbReference>
<feature type="binding site" evidence="3">
    <location>
        <begin position="89"/>
        <end position="92"/>
    </location>
    <ligand>
        <name>substrate</name>
    </ligand>
</feature>
<dbReference type="Pfam" id="PF00300">
    <property type="entry name" value="His_Phos_1"/>
    <property type="match status" value="1"/>
</dbReference>
<dbReference type="Proteomes" id="UP000235484">
    <property type="component" value="Unassembled WGS sequence"/>
</dbReference>
<dbReference type="SMART" id="SM00855">
    <property type="entry name" value="PGAM"/>
    <property type="match status" value="1"/>
</dbReference>
<dbReference type="CDD" id="cd07067">
    <property type="entry name" value="HP_PGM_like"/>
    <property type="match status" value="1"/>
</dbReference>
<dbReference type="GO" id="GO:0043456">
    <property type="term" value="P:regulation of pentose-phosphate shunt"/>
    <property type="evidence" value="ECO:0007669"/>
    <property type="project" value="TreeGrafter"/>
</dbReference>
<dbReference type="Gene3D" id="3.40.50.1240">
    <property type="entry name" value="Phosphoglycerate mutase-like"/>
    <property type="match status" value="1"/>
</dbReference>